<evidence type="ECO:0000313" key="7">
    <source>
        <dbReference type="Proteomes" id="UP000019116"/>
    </source>
</evidence>
<dbReference type="InterPro" id="IPR038765">
    <property type="entry name" value="Papain-like_cys_pep_sf"/>
</dbReference>
<dbReference type="InterPro" id="IPR003653">
    <property type="entry name" value="Peptidase_C48_C"/>
</dbReference>
<keyword evidence="3" id="KW-0378">Hydrolase</keyword>
<dbReference type="Gramene" id="TraesCS5D03G0871700.1">
    <property type="protein sequence ID" value="TraesCS5D03G0871700.1.CDS"/>
    <property type="gene ID" value="TraesCS5D03G0871700"/>
</dbReference>
<dbReference type="EnsemblPlants" id="TraesCS5D02G390000.1">
    <property type="protein sequence ID" value="TraesCS5D02G390000.1"/>
    <property type="gene ID" value="TraesCS5D02G390000"/>
</dbReference>
<evidence type="ECO:0000313" key="6">
    <source>
        <dbReference type="EnsemblPlants" id="TraesCS5D02G390000.1"/>
    </source>
</evidence>
<dbReference type="PaxDb" id="4565-Traes_3DL_F1CFFFAAA.1"/>
<dbReference type="OrthoDB" id="702691at2759"/>
<keyword evidence="2" id="KW-0645">Protease</keyword>
<dbReference type="OMA" id="FEMVRIT"/>
<feature type="region of interest" description="Disordered" evidence="4">
    <location>
        <begin position="618"/>
        <end position="645"/>
    </location>
</feature>
<dbReference type="Gene3D" id="3.40.395.10">
    <property type="entry name" value="Adenoviral Proteinase, Chain A"/>
    <property type="match status" value="1"/>
</dbReference>
<protein>
    <recommendedName>
        <fullName evidence="5">Ubiquitin-like protease family profile domain-containing protein</fullName>
    </recommendedName>
</protein>
<dbReference type="PANTHER" id="PTHR36479:SF10">
    <property type="entry name" value="UBIQUITIN-LIKE PROTEASE FAMILY PROFILE DOMAIN-CONTAINING PROTEIN"/>
    <property type="match status" value="1"/>
</dbReference>
<feature type="compositionally biased region" description="Basic and acidic residues" evidence="4">
    <location>
        <begin position="460"/>
        <end position="472"/>
    </location>
</feature>
<keyword evidence="7" id="KW-1185">Reference proteome</keyword>
<evidence type="ECO:0000256" key="4">
    <source>
        <dbReference type="SAM" id="MobiDB-lite"/>
    </source>
</evidence>
<dbReference type="Pfam" id="PF02902">
    <property type="entry name" value="Peptidase_C48"/>
    <property type="match status" value="1"/>
</dbReference>
<dbReference type="AlphaFoldDB" id="A0A3B6MXC0"/>
<feature type="compositionally biased region" description="Polar residues" evidence="4">
    <location>
        <begin position="618"/>
        <end position="637"/>
    </location>
</feature>
<dbReference type="STRING" id="4565.A0A3B6MXC0"/>
<evidence type="ECO:0000256" key="2">
    <source>
        <dbReference type="ARBA" id="ARBA00022670"/>
    </source>
</evidence>
<organism evidence="6">
    <name type="scientific">Triticum aestivum</name>
    <name type="common">Wheat</name>
    <dbReference type="NCBI Taxonomy" id="4565"/>
    <lineage>
        <taxon>Eukaryota</taxon>
        <taxon>Viridiplantae</taxon>
        <taxon>Streptophyta</taxon>
        <taxon>Embryophyta</taxon>
        <taxon>Tracheophyta</taxon>
        <taxon>Spermatophyta</taxon>
        <taxon>Magnoliopsida</taxon>
        <taxon>Liliopsida</taxon>
        <taxon>Poales</taxon>
        <taxon>Poaceae</taxon>
        <taxon>BOP clade</taxon>
        <taxon>Pooideae</taxon>
        <taxon>Triticodae</taxon>
        <taxon>Triticeae</taxon>
        <taxon>Triticinae</taxon>
        <taxon>Triticum</taxon>
    </lineage>
</organism>
<evidence type="ECO:0000256" key="1">
    <source>
        <dbReference type="ARBA" id="ARBA00005234"/>
    </source>
</evidence>
<dbReference type="PANTHER" id="PTHR36479">
    <property type="entry name" value="ULP_PROTEASE DOMAIN-CONTAINING PROTEIN"/>
    <property type="match status" value="1"/>
</dbReference>
<dbReference type="PROSITE" id="PS50600">
    <property type="entry name" value="ULP_PROTEASE"/>
    <property type="match status" value="1"/>
</dbReference>
<dbReference type="GO" id="GO:0006508">
    <property type="term" value="P:proteolysis"/>
    <property type="evidence" value="ECO:0007669"/>
    <property type="project" value="UniProtKB-KW"/>
</dbReference>
<evidence type="ECO:0000259" key="5">
    <source>
        <dbReference type="PROSITE" id="PS50600"/>
    </source>
</evidence>
<comment type="similarity">
    <text evidence="1">Belongs to the peptidase C48 family.</text>
</comment>
<name>A0A3B6MXC0_WHEAT</name>
<dbReference type="GO" id="GO:0008234">
    <property type="term" value="F:cysteine-type peptidase activity"/>
    <property type="evidence" value="ECO:0007669"/>
    <property type="project" value="InterPro"/>
</dbReference>
<sequence>MWIYADGCCCFYVCCSDPKMDDDESSDGSFSTRFSASRLREVAEKELNANKRAVLEKSSFGSLLKIRPFFVPLELIDWVVMRIDTKHPLFSHKKKTILFTRDMVQKKINVPSGPRVVELLKRNERCELRDIYREGTRAPIKKSISVIKKASDNDVVTLERTWVLLCLALVLVPGTGNMVSLDYLASLKDLDELNEFAWDEHVLATALREARNYQLKREAGASGFWIGGCLPMFVLIYMDFLDVPRSLISEETFNYSLPRACFVCNADFELVKEFDRNKLTLEKVDFGKRNHRPLSQTPYAVLKADKQCEGQNQHHPANITNRADKGNTQVSVEGDLGAKFRVSLDEWLQPLPSYQELEIPLHLKPIYEKHKNLYMAELKNVVTSFGQVLQSTFCKLLGLMLMEAHSNAVSNHEHRSEGFVAPRVIATSSVERTGAVTFGTPTATAAGIAIHSSKCPLLDPDSRAEAGADDQNKAQPGGVVAAPKVVETGALAEKVGVEAEQGAGQSTSVATRSRAAALQQGESSNHSHGKDCVEQEEVIHQGGKVTPKDSCNMDPSGASDKVETPVLSQGTVQAMMVTALEWEDGPSCALFSEGTEDYEWMNQKVDIPVKHVQTTNASSSDVQNSMPSVPNFDNTPQVERPSNLPTATFDTAPKLPRANDIPWPVFDVSSISFKNASSDGPQVVVDLHETTEANVEVRGESNSLGKQSKKKRVAVSPDNVPTMKKIKVDAHGDALHHQYVMTRYKTRKPKKNELLPDFIEIDGFHTSLENFHASLKPRAEIDNEVMTLYLKTFNYDQSVKKKKPKKFVFSMLMSLKLSAEPDVFDPKVCEKEFKNACLQNHISKSDLLFFMVVHKRHWAVVVVNITQKEFNIFDSIRNSEDLFEMDRITKNVVANIKSVAMREPLFKHSLESYSLFIPLDYPQQKTYYNCGYYSILYVENWDGLVMLSFGEDYIPNLRKRIAADLLRHPSNKLDPAHQLKLLLQR</sequence>
<feature type="region of interest" description="Disordered" evidence="4">
    <location>
        <begin position="497"/>
        <end position="530"/>
    </location>
</feature>
<feature type="compositionally biased region" description="Low complexity" evidence="4">
    <location>
        <begin position="506"/>
        <end position="517"/>
    </location>
</feature>
<feature type="domain" description="Ubiquitin-like protease family profile" evidence="5">
    <location>
        <begin position="713"/>
        <end position="941"/>
    </location>
</feature>
<dbReference type="Proteomes" id="UP000019116">
    <property type="component" value="Chromosome 5D"/>
</dbReference>
<dbReference type="SMR" id="A0A3B6MXC0"/>
<reference evidence="6" key="2">
    <citation type="submission" date="2018-10" db="UniProtKB">
        <authorList>
            <consortium name="EnsemblPlants"/>
        </authorList>
    </citation>
    <scope>IDENTIFICATION</scope>
</reference>
<proteinExistence type="inferred from homology"/>
<dbReference type="SUPFAM" id="SSF54001">
    <property type="entry name" value="Cysteine proteinases"/>
    <property type="match status" value="1"/>
</dbReference>
<reference evidence="6" key="1">
    <citation type="submission" date="2018-08" db="EMBL/GenBank/DDBJ databases">
        <authorList>
            <person name="Rossello M."/>
        </authorList>
    </citation>
    <scope>NUCLEOTIDE SEQUENCE [LARGE SCALE GENOMIC DNA]</scope>
    <source>
        <strain evidence="6">cv. Chinese Spring</strain>
    </source>
</reference>
<accession>A0A3B6MXC0</accession>
<feature type="region of interest" description="Disordered" evidence="4">
    <location>
        <begin position="460"/>
        <end position="480"/>
    </location>
</feature>
<evidence type="ECO:0000256" key="3">
    <source>
        <dbReference type="ARBA" id="ARBA00022801"/>
    </source>
</evidence>
<dbReference type="Gramene" id="TraesCS5D02G390000.1">
    <property type="protein sequence ID" value="TraesCS5D02G390000.1"/>
    <property type="gene ID" value="TraesCS5D02G390000"/>
</dbReference>